<gene>
    <name evidence="1" type="ORF">O6H91_18G011100</name>
</gene>
<protein>
    <submittedName>
        <fullName evidence="1">Uncharacterized protein</fullName>
    </submittedName>
</protein>
<comment type="caution">
    <text evidence="1">The sequence shown here is derived from an EMBL/GenBank/DDBJ whole genome shotgun (WGS) entry which is preliminary data.</text>
</comment>
<keyword evidence="2" id="KW-1185">Reference proteome</keyword>
<reference evidence="2" key="1">
    <citation type="journal article" date="2024" name="Proc. Natl. Acad. Sci. U.S.A.">
        <title>Extraordinary preservation of gene collinearity over three hundred million years revealed in homosporous lycophytes.</title>
        <authorList>
            <person name="Li C."/>
            <person name="Wickell D."/>
            <person name="Kuo L.Y."/>
            <person name="Chen X."/>
            <person name="Nie B."/>
            <person name="Liao X."/>
            <person name="Peng D."/>
            <person name="Ji J."/>
            <person name="Jenkins J."/>
            <person name="Williams M."/>
            <person name="Shu S."/>
            <person name="Plott C."/>
            <person name="Barry K."/>
            <person name="Rajasekar S."/>
            <person name="Grimwood J."/>
            <person name="Han X."/>
            <person name="Sun S."/>
            <person name="Hou Z."/>
            <person name="He W."/>
            <person name="Dai G."/>
            <person name="Sun C."/>
            <person name="Schmutz J."/>
            <person name="Leebens-Mack J.H."/>
            <person name="Li F.W."/>
            <person name="Wang L."/>
        </authorList>
    </citation>
    <scope>NUCLEOTIDE SEQUENCE [LARGE SCALE GENOMIC DNA]</scope>
    <source>
        <strain evidence="2">cv. PW_Plant_1</strain>
    </source>
</reference>
<sequence length="100" mass="11400">MCTVQEAGMILVLTIEDFRCIVLDCHSALFEAKFVIVSVFYGMFKIECISFFADFVNGSDLKFSRLAVDIFHARIVVTRHSTRERWNKRVSHVLIGPGCP</sequence>
<accession>A0ACC2AYF7</accession>
<evidence type="ECO:0000313" key="2">
    <source>
        <dbReference type="Proteomes" id="UP001162992"/>
    </source>
</evidence>
<name>A0ACC2AYF7_DIPCM</name>
<organism evidence="1 2">
    <name type="scientific">Diphasiastrum complanatum</name>
    <name type="common">Issler's clubmoss</name>
    <name type="synonym">Lycopodium complanatum</name>
    <dbReference type="NCBI Taxonomy" id="34168"/>
    <lineage>
        <taxon>Eukaryota</taxon>
        <taxon>Viridiplantae</taxon>
        <taxon>Streptophyta</taxon>
        <taxon>Embryophyta</taxon>
        <taxon>Tracheophyta</taxon>
        <taxon>Lycopodiopsida</taxon>
        <taxon>Lycopodiales</taxon>
        <taxon>Lycopodiaceae</taxon>
        <taxon>Lycopodioideae</taxon>
        <taxon>Diphasiastrum</taxon>
    </lineage>
</organism>
<evidence type="ECO:0000313" key="1">
    <source>
        <dbReference type="EMBL" id="KAJ7522450.1"/>
    </source>
</evidence>
<dbReference type="EMBL" id="CM055109">
    <property type="protein sequence ID" value="KAJ7522450.1"/>
    <property type="molecule type" value="Genomic_DNA"/>
</dbReference>
<dbReference type="Proteomes" id="UP001162992">
    <property type="component" value="Chromosome 18"/>
</dbReference>
<proteinExistence type="predicted"/>